<dbReference type="AlphaFoldDB" id="A0A8T0J397"/>
<sequence length="92" mass="10283">MLKCARDFKSRNLPLKLLVNNAELQVNSAGVTLGTLRYTDEGVARAAGQLFGLLCFDSPARGQPGGRCTFKGGYKREWLRIVHICKSSRRWL</sequence>
<proteinExistence type="predicted"/>
<reference evidence="1" key="1">
    <citation type="submission" date="2020-06" db="EMBL/GenBank/DDBJ databases">
        <title>WGS assembly of Ceratodon purpureus strain R40.</title>
        <authorList>
            <person name="Carey S.B."/>
            <person name="Jenkins J."/>
            <person name="Shu S."/>
            <person name="Lovell J.T."/>
            <person name="Sreedasyam A."/>
            <person name="Maumus F."/>
            <person name="Tiley G.P."/>
            <person name="Fernandez-Pozo N."/>
            <person name="Barry K."/>
            <person name="Chen C."/>
            <person name="Wang M."/>
            <person name="Lipzen A."/>
            <person name="Daum C."/>
            <person name="Saski C.A."/>
            <person name="Payton A.C."/>
            <person name="Mcbreen J.C."/>
            <person name="Conrad R.E."/>
            <person name="Kollar L.M."/>
            <person name="Olsson S."/>
            <person name="Huttunen S."/>
            <person name="Landis J.B."/>
            <person name="Wickett N.J."/>
            <person name="Johnson M.G."/>
            <person name="Rensing S.A."/>
            <person name="Grimwood J."/>
            <person name="Schmutz J."/>
            <person name="Mcdaniel S.F."/>
        </authorList>
    </citation>
    <scope>NUCLEOTIDE SEQUENCE</scope>
    <source>
        <strain evidence="1">R40</strain>
    </source>
</reference>
<dbReference type="EMBL" id="CM026421">
    <property type="protein sequence ID" value="KAG0589418.1"/>
    <property type="molecule type" value="Genomic_DNA"/>
</dbReference>
<name>A0A8T0J397_CERPU</name>
<comment type="caution">
    <text evidence="1">The sequence shown here is derived from an EMBL/GenBank/DDBJ whole genome shotgun (WGS) entry which is preliminary data.</text>
</comment>
<accession>A0A8T0J397</accession>
<keyword evidence="2" id="KW-1185">Reference proteome</keyword>
<evidence type="ECO:0000313" key="2">
    <source>
        <dbReference type="Proteomes" id="UP000822688"/>
    </source>
</evidence>
<evidence type="ECO:0000313" key="1">
    <source>
        <dbReference type="EMBL" id="KAG0589418.1"/>
    </source>
</evidence>
<organism evidence="1 2">
    <name type="scientific">Ceratodon purpureus</name>
    <name type="common">Fire moss</name>
    <name type="synonym">Dicranum purpureum</name>
    <dbReference type="NCBI Taxonomy" id="3225"/>
    <lineage>
        <taxon>Eukaryota</taxon>
        <taxon>Viridiplantae</taxon>
        <taxon>Streptophyta</taxon>
        <taxon>Embryophyta</taxon>
        <taxon>Bryophyta</taxon>
        <taxon>Bryophytina</taxon>
        <taxon>Bryopsida</taxon>
        <taxon>Dicranidae</taxon>
        <taxon>Pseudoditrichales</taxon>
        <taxon>Ditrichaceae</taxon>
        <taxon>Ceratodon</taxon>
    </lineage>
</organism>
<gene>
    <name evidence="1" type="ORF">KC19_1G019600</name>
</gene>
<protein>
    <submittedName>
        <fullName evidence="1">Uncharacterized protein</fullName>
    </submittedName>
</protein>
<dbReference type="Proteomes" id="UP000822688">
    <property type="component" value="Chromosome 1"/>
</dbReference>